<dbReference type="InterPro" id="IPR016185">
    <property type="entry name" value="PreATP-grasp_dom_sf"/>
</dbReference>
<dbReference type="InterPro" id="IPR005494">
    <property type="entry name" value="GSPS_pre-ATP-grasp-like_dom"/>
</dbReference>
<dbReference type="Proteomes" id="UP000186074">
    <property type="component" value="Chromosome"/>
</dbReference>
<keyword evidence="1" id="KW-0436">Ligase</keyword>
<evidence type="ECO:0000259" key="6">
    <source>
        <dbReference type="Pfam" id="PF03738"/>
    </source>
</evidence>
<dbReference type="AlphaFoldDB" id="A0A1P8KMM8"/>
<evidence type="ECO:0000313" key="8">
    <source>
        <dbReference type="Proteomes" id="UP000186074"/>
    </source>
</evidence>
<evidence type="ECO:0000313" key="7">
    <source>
        <dbReference type="EMBL" id="APW65824.1"/>
    </source>
</evidence>
<protein>
    <submittedName>
        <fullName evidence="7">Glutathionylspermidine synthase</fullName>
    </submittedName>
</protein>
<dbReference type="SUPFAM" id="SSF56059">
    <property type="entry name" value="Glutathione synthetase ATP-binding domain-like"/>
    <property type="match status" value="1"/>
</dbReference>
<keyword evidence="4" id="KW-0067">ATP-binding</keyword>
<reference evidence="7 8" key="1">
    <citation type="submission" date="2017-01" db="EMBL/GenBank/DDBJ databases">
        <title>Genome sequencing of Arcobacter sp. LPB0137.</title>
        <authorList>
            <person name="Lee G.-W."/>
            <person name="Yi H."/>
        </authorList>
    </citation>
    <scope>NUCLEOTIDE SEQUENCE [LARGE SCALE GENOMIC DNA]</scope>
    <source>
        <strain evidence="7 8">LPB0137</strain>
    </source>
</reference>
<dbReference type="RefSeq" id="WP_076086852.1">
    <property type="nucleotide sequence ID" value="NZ_CP019070.1"/>
</dbReference>
<evidence type="ECO:0000256" key="3">
    <source>
        <dbReference type="ARBA" id="ARBA00022741"/>
    </source>
</evidence>
<proteinExistence type="predicted"/>
<evidence type="ECO:0000256" key="2">
    <source>
        <dbReference type="ARBA" id="ARBA00022723"/>
    </source>
</evidence>
<dbReference type="Pfam" id="PF03738">
    <property type="entry name" value="GSP_synth"/>
    <property type="match status" value="1"/>
</dbReference>
<keyword evidence="5" id="KW-0460">Magnesium</keyword>
<dbReference type="OrthoDB" id="9765517at2"/>
<accession>A0A1P8KMM8</accession>
<keyword evidence="2" id="KW-0479">Metal-binding</keyword>
<name>A0A1P8KMM8_9BACT</name>
<gene>
    <name evidence="7" type="ORF">LPB137_08130</name>
</gene>
<dbReference type="Gene3D" id="3.30.1490.330">
    <property type="match status" value="1"/>
</dbReference>
<dbReference type="GO" id="GO:0016874">
    <property type="term" value="F:ligase activity"/>
    <property type="evidence" value="ECO:0007669"/>
    <property type="project" value="UniProtKB-KW"/>
</dbReference>
<dbReference type="GO" id="GO:0046872">
    <property type="term" value="F:metal ion binding"/>
    <property type="evidence" value="ECO:0007669"/>
    <property type="project" value="UniProtKB-KW"/>
</dbReference>
<dbReference type="STRING" id="1850254.LPB137_08130"/>
<organism evidence="7 8">
    <name type="scientific">Poseidonibacter parvus</name>
    <dbReference type="NCBI Taxonomy" id="1850254"/>
    <lineage>
        <taxon>Bacteria</taxon>
        <taxon>Pseudomonadati</taxon>
        <taxon>Campylobacterota</taxon>
        <taxon>Epsilonproteobacteria</taxon>
        <taxon>Campylobacterales</taxon>
        <taxon>Arcobacteraceae</taxon>
        <taxon>Poseidonibacter</taxon>
    </lineage>
</organism>
<sequence length="399" mass="45884">MKLEKLQPLTDEYLESIGFVWHTDEDNSSYIADEVVVVNENEANAYYEACNELYDMFCEAGEHVIENDLFHEINIPFNLVETIKESWENDVHWHLYSRFDLAGGLDGAPIKLIEFNADTPTSLFETAIIQWALLKANGLDEASQFNNLYDALKDNFKRIITLDSDIEKFDEYYNDLGWKILFSSISSSAEDENTTKLLQHIANEAGFNTDFEFIDKVGFNDEGIFKDEESFEFWFKLIPWEDIAIDESELALVLADIIKEKKAIIFNPAYTLMFQSKGFMKILWDLYPNHPLLLETSFEPLDGKKQVEKRCFGREGANTKIINEDGSIDVQTEGEYEGHKAIYQEYVELNTDSNGVTYQAGVFYAYEACALGFRRGEKILDNMSKFVGHIVKEDQALLT</sequence>
<evidence type="ECO:0000256" key="4">
    <source>
        <dbReference type="ARBA" id="ARBA00022840"/>
    </source>
</evidence>
<evidence type="ECO:0000256" key="5">
    <source>
        <dbReference type="ARBA" id="ARBA00022842"/>
    </source>
</evidence>
<dbReference type="EMBL" id="CP019070">
    <property type="protein sequence ID" value="APW65824.1"/>
    <property type="molecule type" value="Genomic_DNA"/>
</dbReference>
<dbReference type="SUPFAM" id="SSF52440">
    <property type="entry name" value="PreATP-grasp domain"/>
    <property type="match status" value="1"/>
</dbReference>
<dbReference type="GO" id="GO:0005524">
    <property type="term" value="F:ATP binding"/>
    <property type="evidence" value="ECO:0007669"/>
    <property type="project" value="UniProtKB-KW"/>
</dbReference>
<keyword evidence="3" id="KW-0547">Nucleotide-binding</keyword>
<dbReference type="KEGG" id="alp:LPB137_08130"/>
<evidence type="ECO:0000256" key="1">
    <source>
        <dbReference type="ARBA" id="ARBA00022598"/>
    </source>
</evidence>
<keyword evidence="8" id="KW-1185">Reference proteome</keyword>
<feature type="domain" description="Glutathionylspermidine synthase pre-ATP-grasp-like" evidence="6">
    <location>
        <begin position="12"/>
        <end position="391"/>
    </location>
</feature>